<dbReference type="EMBL" id="JARJCW010000023">
    <property type="protein sequence ID" value="KAJ7212533.1"/>
    <property type="molecule type" value="Genomic_DNA"/>
</dbReference>
<sequence>MTNDATSTQTSLSSLADWTMQHIRDVFEAPSSDLTVRALDSTFSRSLKATVNGTPVGFDGFSDLVASMQHTSPNGPKVDWIFADETPDDAGHRSGVVKGEYYIRGVFGKVPGSEAVVEFETHKQVVGRIELQSPEAGVDSRRIVKLDAIVSVLPVDRSNTS</sequence>
<keyword evidence="2" id="KW-1185">Reference proteome</keyword>
<gene>
    <name evidence="1" type="ORF">GGX14DRAFT_519418</name>
</gene>
<reference evidence="1" key="1">
    <citation type="submission" date="2023-03" db="EMBL/GenBank/DDBJ databases">
        <title>Massive genome expansion in bonnet fungi (Mycena s.s.) driven by repeated elements and novel gene families across ecological guilds.</title>
        <authorList>
            <consortium name="Lawrence Berkeley National Laboratory"/>
            <person name="Harder C.B."/>
            <person name="Miyauchi S."/>
            <person name="Viragh M."/>
            <person name="Kuo A."/>
            <person name="Thoen E."/>
            <person name="Andreopoulos B."/>
            <person name="Lu D."/>
            <person name="Skrede I."/>
            <person name="Drula E."/>
            <person name="Henrissat B."/>
            <person name="Morin E."/>
            <person name="Kohler A."/>
            <person name="Barry K."/>
            <person name="LaButti K."/>
            <person name="Morin E."/>
            <person name="Salamov A."/>
            <person name="Lipzen A."/>
            <person name="Mereny Z."/>
            <person name="Hegedus B."/>
            <person name="Baldrian P."/>
            <person name="Stursova M."/>
            <person name="Weitz H."/>
            <person name="Taylor A."/>
            <person name="Grigoriev I.V."/>
            <person name="Nagy L.G."/>
            <person name="Martin F."/>
            <person name="Kauserud H."/>
        </authorList>
    </citation>
    <scope>NUCLEOTIDE SEQUENCE</scope>
    <source>
        <strain evidence="1">9144</strain>
    </source>
</reference>
<evidence type="ECO:0000313" key="2">
    <source>
        <dbReference type="Proteomes" id="UP001219525"/>
    </source>
</evidence>
<protein>
    <submittedName>
        <fullName evidence="1">Uncharacterized protein</fullName>
    </submittedName>
</protein>
<organism evidence="1 2">
    <name type="scientific">Mycena pura</name>
    <dbReference type="NCBI Taxonomy" id="153505"/>
    <lineage>
        <taxon>Eukaryota</taxon>
        <taxon>Fungi</taxon>
        <taxon>Dikarya</taxon>
        <taxon>Basidiomycota</taxon>
        <taxon>Agaricomycotina</taxon>
        <taxon>Agaricomycetes</taxon>
        <taxon>Agaricomycetidae</taxon>
        <taxon>Agaricales</taxon>
        <taxon>Marasmiineae</taxon>
        <taxon>Mycenaceae</taxon>
        <taxon>Mycena</taxon>
    </lineage>
</organism>
<evidence type="ECO:0000313" key="1">
    <source>
        <dbReference type="EMBL" id="KAJ7212533.1"/>
    </source>
</evidence>
<proteinExistence type="predicted"/>
<name>A0AAD6VKK5_9AGAR</name>
<dbReference type="Proteomes" id="UP001219525">
    <property type="component" value="Unassembled WGS sequence"/>
</dbReference>
<comment type="caution">
    <text evidence="1">The sequence shown here is derived from an EMBL/GenBank/DDBJ whole genome shotgun (WGS) entry which is preliminary data.</text>
</comment>
<dbReference type="AlphaFoldDB" id="A0AAD6VKK5"/>
<accession>A0AAD6VKK5</accession>